<sequence>FTPRNFKRQRYHTSPGSEDEHISVMGEQNVDIGLTRSQLMEDLSRMFDVKLANLATKDDLSQISGQVRDLVEENKELRQEISELKVQEKMFLNKLVVLESRSRRNNLIFKGLGWKGNVTDLSC</sequence>
<reference evidence="3" key="1">
    <citation type="submission" date="2015-11" db="EMBL/GenBank/DDBJ databases">
        <title>De novo transcriptome assembly of four potential Pierce s Disease insect vectors from Arizona vineyards.</title>
        <authorList>
            <person name="Tassone E.E."/>
        </authorList>
    </citation>
    <scope>NUCLEOTIDE SEQUENCE</scope>
</reference>
<keyword evidence="1" id="KW-0175">Coiled coil</keyword>
<feature type="region of interest" description="Disordered" evidence="2">
    <location>
        <begin position="1"/>
        <end position="22"/>
    </location>
</feature>
<protein>
    <submittedName>
        <fullName evidence="3">Uncharacterized protein</fullName>
    </submittedName>
</protein>
<evidence type="ECO:0000313" key="3">
    <source>
        <dbReference type="EMBL" id="JAT25205.1"/>
    </source>
</evidence>
<feature type="compositionally biased region" description="Basic residues" evidence="2">
    <location>
        <begin position="1"/>
        <end position="11"/>
    </location>
</feature>
<name>A0A1B6LNA0_9HEMI</name>
<gene>
    <name evidence="3" type="ORF">g.12653</name>
</gene>
<feature type="non-terminal residue" evidence="3">
    <location>
        <position position="1"/>
    </location>
</feature>
<feature type="coiled-coil region" evidence="1">
    <location>
        <begin position="60"/>
        <end position="94"/>
    </location>
</feature>
<accession>A0A1B6LNA0</accession>
<organism evidence="3">
    <name type="scientific">Graphocephala atropunctata</name>
    <dbReference type="NCBI Taxonomy" id="36148"/>
    <lineage>
        <taxon>Eukaryota</taxon>
        <taxon>Metazoa</taxon>
        <taxon>Ecdysozoa</taxon>
        <taxon>Arthropoda</taxon>
        <taxon>Hexapoda</taxon>
        <taxon>Insecta</taxon>
        <taxon>Pterygota</taxon>
        <taxon>Neoptera</taxon>
        <taxon>Paraneoptera</taxon>
        <taxon>Hemiptera</taxon>
        <taxon>Auchenorrhyncha</taxon>
        <taxon>Membracoidea</taxon>
        <taxon>Cicadellidae</taxon>
        <taxon>Cicadellinae</taxon>
        <taxon>Cicadellini</taxon>
        <taxon>Graphocephala</taxon>
    </lineage>
</organism>
<evidence type="ECO:0000256" key="1">
    <source>
        <dbReference type="SAM" id="Coils"/>
    </source>
</evidence>
<dbReference type="AlphaFoldDB" id="A0A1B6LNA0"/>
<proteinExistence type="predicted"/>
<dbReference type="EMBL" id="GEBQ01014772">
    <property type="protein sequence ID" value="JAT25205.1"/>
    <property type="molecule type" value="Transcribed_RNA"/>
</dbReference>
<evidence type="ECO:0000256" key="2">
    <source>
        <dbReference type="SAM" id="MobiDB-lite"/>
    </source>
</evidence>